<name>A0A232EFC9_9HYME</name>
<gene>
    <name evidence="2" type="ORF">TSAR_015756</name>
</gene>
<accession>A0A232EFC9</accession>
<sequence>MKSEKDARELTSHKKGREERQKEYTQLLRRTQRNKKPKLSRATSSTSSALISDLAYIPCQVFHFDHVFKVKFQQLH</sequence>
<proteinExistence type="predicted"/>
<protein>
    <submittedName>
        <fullName evidence="2">Uncharacterized protein</fullName>
    </submittedName>
</protein>
<reference evidence="2 3" key="1">
    <citation type="journal article" date="2017" name="Curr. Biol.">
        <title>The Evolution of Venom by Co-option of Single-Copy Genes.</title>
        <authorList>
            <person name="Martinson E.O."/>
            <person name="Mrinalini"/>
            <person name="Kelkar Y.D."/>
            <person name="Chang C.H."/>
            <person name="Werren J.H."/>
        </authorList>
    </citation>
    <scope>NUCLEOTIDE SEQUENCE [LARGE SCALE GENOMIC DNA]</scope>
    <source>
        <strain evidence="2 3">Alberta</strain>
        <tissue evidence="2">Whole body</tissue>
    </source>
</reference>
<comment type="caution">
    <text evidence="2">The sequence shown here is derived from an EMBL/GenBank/DDBJ whole genome shotgun (WGS) entry which is preliminary data.</text>
</comment>
<feature type="compositionally biased region" description="Basic and acidic residues" evidence="1">
    <location>
        <begin position="1"/>
        <end position="23"/>
    </location>
</feature>
<dbReference type="AlphaFoldDB" id="A0A232EFC9"/>
<feature type="compositionally biased region" description="Basic residues" evidence="1">
    <location>
        <begin position="30"/>
        <end position="39"/>
    </location>
</feature>
<evidence type="ECO:0000313" key="2">
    <source>
        <dbReference type="EMBL" id="OXU17047.1"/>
    </source>
</evidence>
<dbReference type="Proteomes" id="UP000215335">
    <property type="component" value="Unassembled WGS sequence"/>
</dbReference>
<organism evidence="2 3">
    <name type="scientific">Trichomalopsis sarcophagae</name>
    <dbReference type="NCBI Taxonomy" id="543379"/>
    <lineage>
        <taxon>Eukaryota</taxon>
        <taxon>Metazoa</taxon>
        <taxon>Ecdysozoa</taxon>
        <taxon>Arthropoda</taxon>
        <taxon>Hexapoda</taxon>
        <taxon>Insecta</taxon>
        <taxon>Pterygota</taxon>
        <taxon>Neoptera</taxon>
        <taxon>Endopterygota</taxon>
        <taxon>Hymenoptera</taxon>
        <taxon>Apocrita</taxon>
        <taxon>Proctotrupomorpha</taxon>
        <taxon>Chalcidoidea</taxon>
        <taxon>Pteromalidae</taxon>
        <taxon>Pteromalinae</taxon>
        <taxon>Trichomalopsis</taxon>
    </lineage>
</organism>
<dbReference type="EMBL" id="NNAY01005064">
    <property type="protein sequence ID" value="OXU17047.1"/>
    <property type="molecule type" value="Genomic_DNA"/>
</dbReference>
<evidence type="ECO:0000313" key="3">
    <source>
        <dbReference type="Proteomes" id="UP000215335"/>
    </source>
</evidence>
<keyword evidence="3" id="KW-1185">Reference proteome</keyword>
<feature type="region of interest" description="Disordered" evidence="1">
    <location>
        <begin position="1"/>
        <end position="47"/>
    </location>
</feature>
<evidence type="ECO:0000256" key="1">
    <source>
        <dbReference type="SAM" id="MobiDB-lite"/>
    </source>
</evidence>